<evidence type="ECO:0000256" key="3">
    <source>
        <dbReference type="ARBA" id="ARBA00022833"/>
    </source>
</evidence>
<keyword evidence="8" id="KW-1185">Reference proteome</keyword>
<dbReference type="InterPro" id="IPR036236">
    <property type="entry name" value="Znf_C2H2_sf"/>
</dbReference>
<name>A0ABQ7TL97_PHRPL</name>
<keyword evidence="2 4" id="KW-0863">Zinc-finger</keyword>
<dbReference type="EMBL" id="JAIPUX010000439">
    <property type="protein sequence ID" value="KAH0630567.1"/>
    <property type="molecule type" value="Genomic_DNA"/>
</dbReference>
<feature type="domain" description="BED-type" evidence="6">
    <location>
        <begin position="359"/>
        <end position="418"/>
    </location>
</feature>
<organism evidence="7 8">
    <name type="scientific">Phrynosoma platyrhinos</name>
    <name type="common">Desert horned lizard</name>
    <dbReference type="NCBI Taxonomy" id="52577"/>
    <lineage>
        <taxon>Eukaryota</taxon>
        <taxon>Metazoa</taxon>
        <taxon>Chordata</taxon>
        <taxon>Craniata</taxon>
        <taxon>Vertebrata</taxon>
        <taxon>Euteleostomi</taxon>
        <taxon>Lepidosauria</taxon>
        <taxon>Squamata</taxon>
        <taxon>Bifurcata</taxon>
        <taxon>Unidentata</taxon>
        <taxon>Episquamata</taxon>
        <taxon>Toxicofera</taxon>
        <taxon>Iguania</taxon>
        <taxon>Phrynosomatidae</taxon>
        <taxon>Phrynosomatinae</taxon>
        <taxon>Phrynosoma</taxon>
    </lineage>
</organism>
<feature type="region of interest" description="Disordered" evidence="5">
    <location>
        <begin position="86"/>
        <end position="126"/>
    </location>
</feature>
<proteinExistence type="predicted"/>
<feature type="region of interest" description="Disordered" evidence="5">
    <location>
        <begin position="191"/>
        <end position="217"/>
    </location>
</feature>
<dbReference type="SMART" id="SM00614">
    <property type="entry name" value="ZnF_BED"/>
    <property type="match status" value="1"/>
</dbReference>
<dbReference type="PROSITE" id="PS50808">
    <property type="entry name" value="ZF_BED"/>
    <property type="match status" value="1"/>
</dbReference>
<evidence type="ECO:0000256" key="2">
    <source>
        <dbReference type="ARBA" id="ARBA00022771"/>
    </source>
</evidence>
<evidence type="ECO:0000256" key="1">
    <source>
        <dbReference type="ARBA" id="ARBA00022723"/>
    </source>
</evidence>
<evidence type="ECO:0000256" key="4">
    <source>
        <dbReference type="PROSITE-ProRule" id="PRU00027"/>
    </source>
</evidence>
<dbReference type="SUPFAM" id="SSF53098">
    <property type="entry name" value="Ribonuclease H-like"/>
    <property type="match status" value="1"/>
</dbReference>
<protein>
    <recommendedName>
        <fullName evidence="6">BED-type domain-containing protein</fullName>
    </recommendedName>
</protein>
<accession>A0ABQ7TL97</accession>
<dbReference type="PANTHER" id="PTHR47241">
    <property type="entry name" value="FINGER PROTEIN, PUTATIVE-RELATED"/>
    <property type="match status" value="1"/>
</dbReference>
<feature type="region of interest" description="Disordered" evidence="5">
    <location>
        <begin position="414"/>
        <end position="469"/>
    </location>
</feature>
<dbReference type="InterPro" id="IPR012337">
    <property type="entry name" value="RNaseH-like_sf"/>
</dbReference>
<evidence type="ECO:0000259" key="6">
    <source>
        <dbReference type="PROSITE" id="PS50808"/>
    </source>
</evidence>
<dbReference type="InterPro" id="IPR052865">
    <property type="entry name" value="Zinc_finger_BED"/>
</dbReference>
<keyword evidence="1" id="KW-0479">Metal-binding</keyword>
<gene>
    <name evidence="7" type="ORF">JD844_013741</name>
</gene>
<reference evidence="7 8" key="1">
    <citation type="journal article" date="2022" name="Gigascience">
        <title>A chromosome-level genome assembly and annotation of the desert horned lizard, Phrynosoma platyrhinos, provides insight into chromosomal rearrangements among reptiles.</title>
        <authorList>
            <person name="Koochekian N."/>
            <person name="Ascanio A."/>
            <person name="Farleigh K."/>
            <person name="Card D.C."/>
            <person name="Schield D.R."/>
            <person name="Castoe T.A."/>
            <person name="Jezkova T."/>
        </authorList>
    </citation>
    <scope>NUCLEOTIDE SEQUENCE [LARGE SCALE GENOMIC DNA]</scope>
    <source>
        <strain evidence="7">NK-2021</strain>
    </source>
</reference>
<comment type="caution">
    <text evidence="7">The sequence shown here is derived from an EMBL/GenBank/DDBJ whole genome shotgun (WGS) entry which is preliminary data.</text>
</comment>
<dbReference type="InterPro" id="IPR003656">
    <property type="entry name" value="Znf_BED"/>
</dbReference>
<dbReference type="Pfam" id="PF02892">
    <property type="entry name" value="zf-BED"/>
    <property type="match status" value="1"/>
</dbReference>
<dbReference type="SUPFAM" id="SSF57667">
    <property type="entry name" value="beta-beta-alpha zinc fingers"/>
    <property type="match status" value="1"/>
</dbReference>
<evidence type="ECO:0000256" key="5">
    <source>
        <dbReference type="SAM" id="MobiDB-lite"/>
    </source>
</evidence>
<feature type="compositionally biased region" description="Basic and acidic residues" evidence="5">
    <location>
        <begin position="443"/>
        <end position="452"/>
    </location>
</feature>
<evidence type="ECO:0000313" key="8">
    <source>
        <dbReference type="Proteomes" id="UP000826234"/>
    </source>
</evidence>
<dbReference type="Proteomes" id="UP000826234">
    <property type="component" value="Unassembled WGS sequence"/>
</dbReference>
<dbReference type="PANTHER" id="PTHR47241:SF1">
    <property type="entry name" value="BED-TYPE DOMAIN-CONTAINING PROTEIN"/>
    <property type="match status" value="1"/>
</dbReference>
<sequence>MGLMETRLSLQRVEQNLTQPDQETIVWQVLQEKDGKINALDFQKKPMQFPHCMLKKETIGRRADQGRSNTHSSAVKDAFTLYEPKNRKWTDSESQAMQGASEESSEIEYSSGSDLEDGKGHRVNLKGGKRHHVSFCENVIVGMAAQGNASVSEAEEDYEGSVIPDSSAMDVEEVSATSEKRYRPEIPSVAKSKLHTHPGLLQEGGENGEEEDQNNMSDNMNSLYAVQKERRDKEQGTDNDNNIITIIDLEMDVPEFNPTTETKKYNVDDPKLDYMSLDNDLQFGTDSLMLMARSVAGGEMVGAVHGRRPWQCATGQSSTNKGPPTKRRMLGLSQPSVYSGPQSLATEVPREELGGQGRRRTSYVWEHFDEHAQDRLIAVCRLCHAFVRLGREGGCRRVGTTSMIKHLEHRHPHIVPPQKEVCQVSTTPPPNPLVKEVPQTNRAESEPTEKPQAEPPGGKSSAPSGQKQLSVPEACLRPEKYALHSAIAARYNRALARYITQSMLPFSVVEDETFLEFLKELAPHWKSSTLYMLERLLEQKKAVNEYIQEKAGDLASTLYMQPDQWFIIEDLVDILQIFNECTAVLSSENATLGVVLPALHVMEFSLERKIEEMQNRPGTAANQNAMPAVVFAAQLLESLHNNKHLMGIRADLKYLAATFLKPRYRNSIRDRLRSTGDNQFWSLQEYIIKKSVHFYKKLHNSTGRAMAEHSLPSYAFSLCSAKKHRHSDPA</sequence>
<evidence type="ECO:0000313" key="7">
    <source>
        <dbReference type="EMBL" id="KAH0630567.1"/>
    </source>
</evidence>
<keyword evidence="3" id="KW-0862">Zinc</keyword>